<evidence type="ECO:0000313" key="2">
    <source>
        <dbReference type="EMBL" id="CAK0831298.1"/>
    </source>
</evidence>
<keyword evidence="3" id="KW-1185">Reference proteome</keyword>
<feature type="compositionally biased region" description="Basic and acidic residues" evidence="1">
    <location>
        <begin position="207"/>
        <end position="216"/>
    </location>
</feature>
<organism evidence="2 3">
    <name type="scientific">Prorocentrum cordatum</name>
    <dbReference type="NCBI Taxonomy" id="2364126"/>
    <lineage>
        <taxon>Eukaryota</taxon>
        <taxon>Sar</taxon>
        <taxon>Alveolata</taxon>
        <taxon>Dinophyceae</taxon>
        <taxon>Prorocentrales</taxon>
        <taxon>Prorocentraceae</taxon>
        <taxon>Prorocentrum</taxon>
    </lineage>
</organism>
<protein>
    <submittedName>
        <fullName evidence="2">Uncharacterized protein</fullName>
    </submittedName>
</protein>
<proteinExistence type="predicted"/>
<name>A0ABN9SHY0_9DINO</name>
<feature type="compositionally biased region" description="Low complexity" evidence="1">
    <location>
        <begin position="1"/>
        <end position="10"/>
    </location>
</feature>
<accession>A0ABN9SHY0</accession>
<evidence type="ECO:0000256" key="1">
    <source>
        <dbReference type="SAM" id="MobiDB-lite"/>
    </source>
</evidence>
<feature type="non-terminal residue" evidence="2">
    <location>
        <position position="1"/>
    </location>
</feature>
<dbReference type="Proteomes" id="UP001189429">
    <property type="component" value="Unassembled WGS sequence"/>
</dbReference>
<comment type="caution">
    <text evidence="2">The sequence shown here is derived from an EMBL/GenBank/DDBJ whole genome shotgun (WGS) entry which is preliminary data.</text>
</comment>
<feature type="region of interest" description="Disordered" evidence="1">
    <location>
        <begin position="1"/>
        <end position="53"/>
    </location>
</feature>
<feature type="compositionally biased region" description="Low complexity" evidence="1">
    <location>
        <begin position="18"/>
        <end position="33"/>
    </location>
</feature>
<feature type="compositionally biased region" description="Gly residues" evidence="1">
    <location>
        <begin position="163"/>
        <end position="174"/>
    </location>
</feature>
<gene>
    <name evidence="2" type="ORF">PCOR1329_LOCUS29645</name>
</gene>
<sequence>RSRFGSGSSSRRPRRGAAKMPGATAAARAAAPRDASRMGPCGRPTRLQAWPPQEGAVARHASCARPQGLLRTACRRARRAACPPSAADDVGLPVVARAAAWSDGVDAQSEVQDVVEAESSRVPGRQRRRWVRGLASSPSRWSPSSGRVSCRWCGGVAASCGDAGAGKGKGGAGKDGGEWRQALRDGAAGSPHARRQPRDACGPAHRAGPDVRRGPADDGQVFHHRYRLRQMADRRGDVLARRSWSG</sequence>
<reference evidence="2" key="1">
    <citation type="submission" date="2023-10" db="EMBL/GenBank/DDBJ databases">
        <authorList>
            <person name="Chen Y."/>
            <person name="Shah S."/>
            <person name="Dougan E. K."/>
            <person name="Thang M."/>
            <person name="Chan C."/>
        </authorList>
    </citation>
    <scope>NUCLEOTIDE SEQUENCE [LARGE SCALE GENOMIC DNA]</scope>
</reference>
<dbReference type="EMBL" id="CAUYUJ010011182">
    <property type="protein sequence ID" value="CAK0831298.1"/>
    <property type="molecule type" value="Genomic_DNA"/>
</dbReference>
<evidence type="ECO:0000313" key="3">
    <source>
        <dbReference type="Proteomes" id="UP001189429"/>
    </source>
</evidence>
<feature type="region of interest" description="Disordered" evidence="1">
    <location>
        <begin position="163"/>
        <end position="223"/>
    </location>
</feature>